<dbReference type="EMBL" id="CAJNOJ010000782">
    <property type="protein sequence ID" value="CAF1522132.1"/>
    <property type="molecule type" value="Genomic_DNA"/>
</dbReference>
<evidence type="ECO:0000313" key="2">
    <source>
        <dbReference type="EMBL" id="CAF1522132.1"/>
    </source>
</evidence>
<accession>A0A815H2D6</accession>
<dbReference type="EMBL" id="CAJNOR010002829">
    <property type="protein sequence ID" value="CAF1345881.1"/>
    <property type="molecule type" value="Genomic_DNA"/>
</dbReference>
<keyword evidence="3" id="KW-1185">Reference proteome</keyword>
<comment type="caution">
    <text evidence="1">The sequence shown here is derived from an EMBL/GenBank/DDBJ whole genome shotgun (WGS) entry which is preliminary data.</text>
</comment>
<proteinExistence type="predicted"/>
<organism evidence="1 3">
    <name type="scientific">Adineta ricciae</name>
    <name type="common">Rotifer</name>
    <dbReference type="NCBI Taxonomy" id="249248"/>
    <lineage>
        <taxon>Eukaryota</taxon>
        <taxon>Metazoa</taxon>
        <taxon>Spiralia</taxon>
        <taxon>Gnathifera</taxon>
        <taxon>Rotifera</taxon>
        <taxon>Eurotatoria</taxon>
        <taxon>Bdelloidea</taxon>
        <taxon>Adinetida</taxon>
        <taxon>Adinetidae</taxon>
        <taxon>Adineta</taxon>
    </lineage>
</organism>
<dbReference type="AlphaFoldDB" id="A0A815H2D6"/>
<evidence type="ECO:0000313" key="1">
    <source>
        <dbReference type="EMBL" id="CAF1345881.1"/>
    </source>
</evidence>
<evidence type="ECO:0000313" key="3">
    <source>
        <dbReference type="Proteomes" id="UP000663828"/>
    </source>
</evidence>
<reference evidence="1" key="1">
    <citation type="submission" date="2021-02" db="EMBL/GenBank/DDBJ databases">
        <authorList>
            <person name="Nowell W R."/>
        </authorList>
    </citation>
    <scope>NUCLEOTIDE SEQUENCE</scope>
</reference>
<dbReference type="Proteomes" id="UP000663828">
    <property type="component" value="Unassembled WGS sequence"/>
</dbReference>
<sequence length="149" mass="16888">MKRTNTNYENSISINNAANVSIEGIVVAISNLTHKQNQRTTSFWTAFLCQSDQNIIRITKYLSCKRKCTLHEKLVEFYNKQDGCEVNELKFNTKESYTATPQTTVVPKQLSIKANCLQFIPLEQIESKCDGEYVSFLANIIEIGPVSSI</sequence>
<name>A0A815H2D6_ADIRI</name>
<dbReference type="OrthoDB" id="10050862at2759"/>
<dbReference type="Proteomes" id="UP000663852">
    <property type="component" value="Unassembled WGS sequence"/>
</dbReference>
<gene>
    <name evidence="2" type="ORF">EDS130_LOCUS43948</name>
    <name evidence="1" type="ORF">XAT740_LOCUS31213</name>
</gene>
<protein>
    <submittedName>
        <fullName evidence="1">Uncharacterized protein</fullName>
    </submittedName>
</protein>